<evidence type="ECO:0000313" key="2">
    <source>
        <dbReference type="Proteomes" id="UP001273505"/>
    </source>
</evidence>
<name>A0ABU4S0E8_9GAMM</name>
<dbReference type="EMBL" id="JAXAFO010000018">
    <property type="protein sequence ID" value="MDX6849981.1"/>
    <property type="molecule type" value="Genomic_DNA"/>
</dbReference>
<evidence type="ECO:0000313" key="1">
    <source>
        <dbReference type="EMBL" id="MDX6849981.1"/>
    </source>
</evidence>
<evidence type="ECO:0008006" key="3">
    <source>
        <dbReference type="Google" id="ProtNLM"/>
    </source>
</evidence>
<dbReference type="RefSeq" id="WP_302722552.1">
    <property type="nucleotide sequence ID" value="NZ_JAULRU010000569.1"/>
</dbReference>
<protein>
    <recommendedName>
        <fullName evidence="3">Secreted protein</fullName>
    </recommendedName>
</protein>
<proteinExistence type="predicted"/>
<comment type="caution">
    <text evidence="1">The sequence shown here is derived from an EMBL/GenBank/DDBJ whole genome shotgun (WGS) entry which is preliminary data.</text>
</comment>
<accession>A0ABU4S0E8</accession>
<organism evidence="1 2">
    <name type="scientific">Gilvimarinus gilvus</name>
    <dbReference type="NCBI Taxonomy" id="3058038"/>
    <lineage>
        <taxon>Bacteria</taxon>
        <taxon>Pseudomonadati</taxon>
        <taxon>Pseudomonadota</taxon>
        <taxon>Gammaproteobacteria</taxon>
        <taxon>Cellvibrionales</taxon>
        <taxon>Cellvibrionaceae</taxon>
        <taxon>Gilvimarinus</taxon>
    </lineage>
</organism>
<dbReference type="Proteomes" id="UP001273505">
    <property type="component" value="Unassembled WGS sequence"/>
</dbReference>
<keyword evidence="2" id="KW-1185">Reference proteome</keyword>
<gene>
    <name evidence="1" type="ORF">SCD92_11470</name>
</gene>
<sequence>MKNHIAMTITLLLSAIVGTGCDVGKSDSSAQSSSTIFDDQIQAHQTAQDLEKDIQEAAAKRDAQMP</sequence>
<reference evidence="1 2" key="1">
    <citation type="submission" date="2023-11" db="EMBL/GenBank/DDBJ databases">
        <title>Gilvimarinus fulvus sp. nov., isolated from the surface of Kelp.</title>
        <authorList>
            <person name="Sun Y.Y."/>
            <person name="Gong Y."/>
            <person name="Du Z.J."/>
        </authorList>
    </citation>
    <scope>NUCLEOTIDE SEQUENCE [LARGE SCALE GENOMIC DNA]</scope>
    <source>
        <strain evidence="1 2">SDUM040013</strain>
    </source>
</reference>
<dbReference type="PROSITE" id="PS51257">
    <property type="entry name" value="PROKAR_LIPOPROTEIN"/>
    <property type="match status" value="1"/>
</dbReference>